<accession>A0A502J6P7</accession>
<dbReference type="Pfam" id="PF00589">
    <property type="entry name" value="Phage_integrase"/>
    <property type="match status" value="1"/>
</dbReference>
<dbReference type="GO" id="GO:0015074">
    <property type="term" value="P:DNA integration"/>
    <property type="evidence" value="ECO:0007669"/>
    <property type="project" value="InterPro"/>
</dbReference>
<dbReference type="InterPro" id="IPR011010">
    <property type="entry name" value="DNA_brk_join_enz"/>
</dbReference>
<dbReference type="Gene3D" id="1.10.443.10">
    <property type="entry name" value="Intergrase catalytic core"/>
    <property type="match status" value="1"/>
</dbReference>
<dbReference type="InterPro" id="IPR050090">
    <property type="entry name" value="Tyrosine_recombinase_XerCD"/>
</dbReference>
<keyword evidence="2" id="KW-0614">Plasmid</keyword>
<organism evidence="2 3">
    <name type="scientific">Brevibacillus laterosporus</name>
    <name type="common">Bacillus laterosporus</name>
    <dbReference type="NCBI Taxonomy" id="1465"/>
    <lineage>
        <taxon>Bacteria</taxon>
        <taxon>Bacillati</taxon>
        <taxon>Bacillota</taxon>
        <taxon>Bacilli</taxon>
        <taxon>Bacillales</taxon>
        <taxon>Paenibacillaceae</taxon>
        <taxon>Brevibacillus</taxon>
    </lineage>
</organism>
<dbReference type="GO" id="GO:0006310">
    <property type="term" value="P:DNA recombination"/>
    <property type="evidence" value="ECO:0007669"/>
    <property type="project" value="UniProtKB-KW"/>
</dbReference>
<gene>
    <name evidence="2" type="ORF">EEL30_00950</name>
</gene>
<dbReference type="PROSITE" id="PS51898">
    <property type="entry name" value="TYR_RECOMBINASE"/>
    <property type="match status" value="1"/>
</dbReference>
<keyword evidence="1" id="KW-0233">DNA recombination</keyword>
<dbReference type="InterPro" id="IPR013762">
    <property type="entry name" value="Integrase-like_cat_sf"/>
</dbReference>
<dbReference type="PANTHER" id="PTHR30349:SF82">
    <property type="entry name" value="INTEGRASE_RECOMBINASE YOEC-RELATED"/>
    <property type="match status" value="1"/>
</dbReference>
<protein>
    <submittedName>
        <fullName evidence="2">Site-specific integrase</fullName>
    </submittedName>
</protein>
<dbReference type="InterPro" id="IPR002104">
    <property type="entry name" value="Integrase_catalytic"/>
</dbReference>
<dbReference type="PANTHER" id="PTHR30349">
    <property type="entry name" value="PHAGE INTEGRASE-RELATED"/>
    <property type="match status" value="1"/>
</dbReference>
<name>A0A502J6P7_BRELA</name>
<dbReference type="SUPFAM" id="SSF56349">
    <property type="entry name" value="DNA breaking-rejoining enzymes"/>
    <property type="match status" value="1"/>
</dbReference>
<dbReference type="CDD" id="cd01192">
    <property type="entry name" value="INT_C_like_3"/>
    <property type="match status" value="1"/>
</dbReference>
<dbReference type="AlphaFoldDB" id="A0A502J6P7"/>
<reference evidence="2 3" key="1">
    <citation type="submission" date="2018-11" db="EMBL/GenBank/DDBJ databases">
        <title>Phylogenetic determinants of toxin gene distribution in genomes of Brevibacillus laterosporus.</title>
        <authorList>
            <person name="Glare T.R."/>
            <person name="Durrant A."/>
            <person name="Berry C."/>
            <person name="Palma L."/>
            <person name="Ormskirk M."/>
            <person name="Cox M.O."/>
        </authorList>
    </citation>
    <scope>NUCLEOTIDE SEQUENCE [LARGE SCALE GENOMIC DNA]</scope>
    <source>
        <strain evidence="2 3">1821L</strain>
        <plasmid evidence="2 3">p1821L02</plasmid>
    </source>
</reference>
<proteinExistence type="predicted"/>
<dbReference type="GO" id="GO:0003677">
    <property type="term" value="F:DNA binding"/>
    <property type="evidence" value="ECO:0007669"/>
    <property type="project" value="InterPro"/>
</dbReference>
<sequence>MNTVQPIRDTKKIKIIRDFLKKTNLRNYALFEVGIRIGLRISDLLELKWKDVLENEKKFKDRIIIKEEKTEKTKSFFLQEDAIKALKEYMSSIENLNTDWYIFKSRKGENRPIDRFQAHKIISEAAQVARIADPIGTHSLRKTFGYHAYKQGTDIVLLMDVFNHSTPSMTKKYIGITDDDIKDVYINLKL</sequence>
<keyword evidence="3" id="KW-1185">Reference proteome</keyword>
<dbReference type="Proteomes" id="UP000319432">
    <property type="component" value="Plasmid p1821L02"/>
</dbReference>
<dbReference type="OrthoDB" id="9788852at2"/>
<geneLocation type="plasmid" evidence="2 3">
    <name>p1821L02</name>
</geneLocation>
<evidence type="ECO:0000256" key="1">
    <source>
        <dbReference type="ARBA" id="ARBA00023172"/>
    </source>
</evidence>
<evidence type="ECO:0000313" key="2">
    <source>
        <dbReference type="EMBL" id="QDX91079.1"/>
    </source>
</evidence>
<dbReference type="EMBL" id="CP033462">
    <property type="protein sequence ID" value="QDX91079.1"/>
    <property type="molecule type" value="Genomic_DNA"/>
</dbReference>
<evidence type="ECO:0000313" key="3">
    <source>
        <dbReference type="Proteomes" id="UP000319432"/>
    </source>
</evidence>